<evidence type="ECO:0000256" key="1">
    <source>
        <dbReference type="SAM" id="Coils"/>
    </source>
</evidence>
<reference evidence="4 5" key="1">
    <citation type="submission" date="2015-11" db="EMBL/GenBank/DDBJ databases">
        <title>Genomic analysis of 38 Legionella species identifies large and diverse effector repertoires.</title>
        <authorList>
            <person name="Burstein D."/>
            <person name="Amaro F."/>
            <person name="Zusman T."/>
            <person name="Lifshitz Z."/>
            <person name="Cohen O."/>
            <person name="Gilbert J.A."/>
            <person name="Pupko T."/>
            <person name="Shuman H.A."/>
            <person name="Segal G."/>
        </authorList>
    </citation>
    <scope>NUCLEOTIDE SEQUENCE [LARGE SCALE GENOMIC DNA]</scope>
    <source>
        <strain evidence="4 5">PX-1-G2-E2</strain>
    </source>
</reference>
<dbReference type="Gene3D" id="6.10.140.2010">
    <property type="match status" value="1"/>
</dbReference>
<dbReference type="InterPro" id="IPR041463">
    <property type="entry name" value="LidA_long_CC"/>
</dbReference>
<feature type="domain" description="LidA long coiled-coil" evidence="3">
    <location>
        <begin position="289"/>
        <end position="470"/>
    </location>
</feature>
<gene>
    <name evidence="4" type="primary">lidA</name>
    <name evidence="4" type="ORF">Lmac_2452</name>
</gene>
<feature type="compositionally biased region" description="Basic and acidic residues" evidence="2">
    <location>
        <begin position="83"/>
        <end position="92"/>
    </location>
</feature>
<feature type="region of interest" description="Disordered" evidence="2">
    <location>
        <begin position="22"/>
        <end position="41"/>
    </location>
</feature>
<keyword evidence="5" id="KW-1185">Reference proteome</keyword>
<sequence>MRYTYNICYSFSLGFTMADQTKHVPGPSSPKTMSSNSVMTQQQDLLKTLSAQPTPKLSKDQTAKNPQQTLSTQSGSHLSKSQGVKDARHKSSLDSKIEKFHHQLIGQLGLKDATEVAAFLKSPIGLKTKALLQEQQILLAELKKTRQHAMLEALLKKMRIRAFLHLIAVYKRKARAKELNAAIQKQIDERLASSQKQTPVETVQPFNPIDTQAVIKQTYAAYKLAAQVIENTLEEKIKEAQELEEELAALEIEGKKIAKRYNAFEEKLSELDNQYEQFVERNKEKTTAEKIADIKSMIATLNNTIDIKRIEIDRLVVANQDEEAMEILPELNSLNGQSAGMEDILSVLEERKLFYNAGGERVDSYKEADFILPKTQRLFVDKQTGITYILTASADLNSEELTNLFNTLSPKDKLAAQRQYERTKPEISNLKALVANNKQLELALHTEKVNKALAHSELLQQEILDLTNQAAAIASMMDQMATALNQVNQQLGSDIQLATPKPKPTPGGTASAKKEAISGTLVCKHMLQLIKSNPTPAAIDRFANSFVLPDGSPNKQAQDLIRNNIKPGMPIPQTTMNRLLQDLPRFGVTANSPRVTPIPDKTPGKITAPTPFKTTPW</sequence>
<name>A0A0W0VY06_9GAMM</name>
<feature type="region of interest" description="Disordered" evidence="2">
    <location>
        <begin position="590"/>
        <end position="617"/>
    </location>
</feature>
<comment type="caution">
    <text evidence="4">The sequence shown here is derived from an EMBL/GenBank/DDBJ whole genome shotgun (WGS) entry which is preliminary data.</text>
</comment>
<protein>
    <submittedName>
        <fullName evidence="4">Dot/Icm system substrate protein LidA</fullName>
    </submittedName>
</protein>
<proteinExistence type="predicted"/>
<evidence type="ECO:0000313" key="5">
    <source>
        <dbReference type="Proteomes" id="UP000054908"/>
    </source>
</evidence>
<dbReference type="AlphaFoldDB" id="A0A0W0VY06"/>
<feature type="compositionally biased region" description="Polar residues" evidence="2">
    <location>
        <begin position="63"/>
        <end position="82"/>
    </location>
</feature>
<dbReference type="PATRIC" id="fig|466.6.peg.2610"/>
<dbReference type="STRING" id="466.Lmac_2452"/>
<evidence type="ECO:0000259" key="3">
    <source>
        <dbReference type="Pfam" id="PF18641"/>
    </source>
</evidence>
<evidence type="ECO:0000256" key="2">
    <source>
        <dbReference type="SAM" id="MobiDB-lite"/>
    </source>
</evidence>
<dbReference type="Pfam" id="PF18641">
    <property type="entry name" value="LidA_Long_CC"/>
    <property type="match status" value="1"/>
</dbReference>
<organism evidence="4 5">
    <name type="scientific">Legionella maceachernii</name>
    <dbReference type="NCBI Taxonomy" id="466"/>
    <lineage>
        <taxon>Bacteria</taxon>
        <taxon>Pseudomonadati</taxon>
        <taxon>Pseudomonadota</taxon>
        <taxon>Gammaproteobacteria</taxon>
        <taxon>Legionellales</taxon>
        <taxon>Legionellaceae</taxon>
        <taxon>Legionella</taxon>
    </lineage>
</organism>
<accession>A0A0W0VY06</accession>
<feature type="compositionally biased region" description="Polar residues" evidence="2">
    <location>
        <begin position="29"/>
        <end position="41"/>
    </location>
</feature>
<dbReference type="Proteomes" id="UP000054908">
    <property type="component" value="Unassembled WGS sequence"/>
</dbReference>
<feature type="coiled-coil region" evidence="1">
    <location>
        <begin position="226"/>
        <end position="281"/>
    </location>
</feature>
<keyword evidence="1" id="KW-0175">Coiled coil</keyword>
<dbReference type="EMBL" id="LNYL01000048">
    <property type="protein sequence ID" value="KTD24915.1"/>
    <property type="molecule type" value="Genomic_DNA"/>
</dbReference>
<evidence type="ECO:0000313" key="4">
    <source>
        <dbReference type="EMBL" id="KTD24915.1"/>
    </source>
</evidence>
<feature type="region of interest" description="Disordered" evidence="2">
    <location>
        <begin position="54"/>
        <end position="92"/>
    </location>
</feature>